<sequence length="296" mass="33003">MSIVLKPTKTDRVIDAAFITVLSLFGLTTLFPLYYVVVMSVTPFIEVIQNGGFVMLPKSFTLDAYKQILSSPRVPRALGVTVLLAVCGTFLNLLVTMLLAYPLSKKKIPGRNLVLFMIVFTMMFSGGLIPLYLIVSSMGMNNTLWALIIPGLVSAFNMLIMKSYFEGLPEEIEEAARVDGCGELRTLWQIVLPLSMPILATLGLFYGINHWNTYFHAIMFITDKELQPIQVVLRSMIITPNVSTELQLAGQFQMQRLPPETVKMATVVVTILPIIAIYPFLQKHFMKGFLLGSIKG</sequence>
<keyword evidence="3" id="KW-1003">Cell membrane</keyword>
<evidence type="ECO:0000313" key="9">
    <source>
        <dbReference type="EMBL" id="RAV08247.1"/>
    </source>
</evidence>
<dbReference type="InterPro" id="IPR035906">
    <property type="entry name" value="MetI-like_sf"/>
</dbReference>
<feature type="transmembrane region" description="Helical" evidence="7">
    <location>
        <begin position="145"/>
        <end position="165"/>
    </location>
</feature>
<reference evidence="9 10" key="1">
    <citation type="journal article" date="2009" name="Int. J. Syst. Evol. Microbiol.">
        <title>Paenibacillus contaminans sp. nov., isolated from a contaminated laboratory plate.</title>
        <authorList>
            <person name="Chou J.H."/>
            <person name="Lee J.H."/>
            <person name="Lin M.C."/>
            <person name="Chang P.S."/>
            <person name="Arun A.B."/>
            <person name="Young C.C."/>
            <person name="Chen W.M."/>
        </authorList>
    </citation>
    <scope>NUCLEOTIDE SEQUENCE [LARGE SCALE GENOMIC DNA]</scope>
    <source>
        <strain evidence="9 10">CKOBP-6</strain>
    </source>
</reference>
<dbReference type="PANTHER" id="PTHR43744:SF9">
    <property type="entry name" value="POLYGALACTURONAN_RHAMNOGALACTURONAN TRANSPORT SYSTEM PERMEASE PROTEIN YTCP"/>
    <property type="match status" value="1"/>
</dbReference>
<evidence type="ECO:0000313" key="10">
    <source>
        <dbReference type="Proteomes" id="UP000250369"/>
    </source>
</evidence>
<feature type="transmembrane region" description="Helical" evidence="7">
    <location>
        <begin position="113"/>
        <end position="133"/>
    </location>
</feature>
<keyword evidence="10" id="KW-1185">Reference proteome</keyword>
<proteinExistence type="inferred from homology"/>
<dbReference type="SUPFAM" id="SSF161098">
    <property type="entry name" value="MetI-like"/>
    <property type="match status" value="1"/>
</dbReference>
<organism evidence="9 10">
    <name type="scientific">Paenibacillus contaminans</name>
    <dbReference type="NCBI Taxonomy" id="450362"/>
    <lineage>
        <taxon>Bacteria</taxon>
        <taxon>Bacillati</taxon>
        <taxon>Bacillota</taxon>
        <taxon>Bacilli</taxon>
        <taxon>Bacillales</taxon>
        <taxon>Paenibacillaceae</taxon>
        <taxon>Paenibacillus</taxon>
    </lineage>
</organism>
<gene>
    <name evidence="9" type="ORF">DQG23_41335</name>
</gene>
<evidence type="ECO:0000256" key="4">
    <source>
        <dbReference type="ARBA" id="ARBA00022692"/>
    </source>
</evidence>
<dbReference type="Pfam" id="PF00528">
    <property type="entry name" value="BPD_transp_1"/>
    <property type="match status" value="1"/>
</dbReference>
<keyword evidence="4 7" id="KW-0812">Transmembrane</keyword>
<evidence type="ECO:0000256" key="3">
    <source>
        <dbReference type="ARBA" id="ARBA00022475"/>
    </source>
</evidence>
<keyword evidence="6 7" id="KW-0472">Membrane</keyword>
<dbReference type="EMBL" id="QMFB01000062">
    <property type="protein sequence ID" value="RAV08247.1"/>
    <property type="molecule type" value="Genomic_DNA"/>
</dbReference>
<evidence type="ECO:0000259" key="8">
    <source>
        <dbReference type="PROSITE" id="PS50928"/>
    </source>
</evidence>
<comment type="subcellular location">
    <subcellularLocation>
        <location evidence="1 7">Cell membrane</location>
        <topology evidence="1 7">Multi-pass membrane protein</topology>
    </subcellularLocation>
</comment>
<dbReference type="RefSeq" id="WP_113036897.1">
    <property type="nucleotide sequence ID" value="NZ_QMFB01000062.1"/>
</dbReference>
<accession>A0A329LU31</accession>
<evidence type="ECO:0000256" key="6">
    <source>
        <dbReference type="ARBA" id="ARBA00023136"/>
    </source>
</evidence>
<comment type="similarity">
    <text evidence="7">Belongs to the binding-protein-dependent transport system permease family.</text>
</comment>
<feature type="transmembrane region" description="Helical" evidence="7">
    <location>
        <begin position="77"/>
        <end position="101"/>
    </location>
</feature>
<feature type="transmembrane region" description="Helical" evidence="7">
    <location>
        <begin position="262"/>
        <end position="281"/>
    </location>
</feature>
<evidence type="ECO:0000256" key="5">
    <source>
        <dbReference type="ARBA" id="ARBA00022989"/>
    </source>
</evidence>
<feature type="transmembrane region" description="Helical" evidence="7">
    <location>
        <begin position="12"/>
        <end position="35"/>
    </location>
</feature>
<evidence type="ECO:0000256" key="2">
    <source>
        <dbReference type="ARBA" id="ARBA00022448"/>
    </source>
</evidence>
<dbReference type="OrthoDB" id="9772609at2"/>
<dbReference type="InterPro" id="IPR000515">
    <property type="entry name" value="MetI-like"/>
</dbReference>
<feature type="domain" description="ABC transmembrane type-1" evidence="8">
    <location>
        <begin position="78"/>
        <end position="281"/>
    </location>
</feature>
<dbReference type="GO" id="GO:0005886">
    <property type="term" value="C:plasma membrane"/>
    <property type="evidence" value="ECO:0007669"/>
    <property type="project" value="UniProtKB-SubCell"/>
</dbReference>
<dbReference type="AlphaFoldDB" id="A0A329LU31"/>
<dbReference type="CDD" id="cd06261">
    <property type="entry name" value="TM_PBP2"/>
    <property type="match status" value="1"/>
</dbReference>
<dbReference type="Gene3D" id="1.10.3720.10">
    <property type="entry name" value="MetI-like"/>
    <property type="match status" value="1"/>
</dbReference>
<evidence type="ECO:0000256" key="1">
    <source>
        <dbReference type="ARBA" id="ARBA00004651"/>
    </source>
</evidence>
<evidence type="ECO:0000256" key="7">
    <source>
        <dbReference type="RuleBase" id="RU363032"/>
    </source>
</evidence>
<keyword evidence="5 7" id="KW-1133">Transmembrane helix</keyword>
<name>A0A329LU31_9BACL</name>
<dbReference type="Proteomes" id="UP000250369">
    <property type="component" value="Unassembled WGS sequence"/>
</dbReference>
<keyword evidence="2 7" id="KW-0813">Transport</keyword>
<feature type="transmembrane region" description="Helical" evidence="7">
    <location>
        <begin position="186"/>
        <end position="208"/>
    </location>
</feature>
<protein>
    <submittedName>
        <fullName evidence="9">ABC transporter permease</fullName>
    </submittedName>
</protein>
<dbReference type="PROSITE" id="PS50928">
    <property type="entry name" value="ABC_TM1"/>
    <property type="match status" value="1"/>
</dbReference>
<dbReference type="GO" id="GO:0055085">
    <property type="term" value="P:transmembrane transport"/>
    <property type="evidence" value="ECO:0007669"/>
    <property type="project" value="InterPro"/>
</dbReference>
<comment type="caution">
    <text evidence="9">The sequence shown here is derived from an EMBL/GenBank/DDBJ whole genome shotgun (WGS) entry which is preliminary data.</text>
</comment>
<dbReference type="PANTHER" id="PTHR43744">
    <property type="entry name" value="ABC TRANSPORTER PERMEASE PROTEIN MG189-RELATED-RELATED"/>
    <property type="match status" value="1"/>
</dbReference>